<proteinExistence type="predicted"/>
<sequence>MSAKNNQKLKLLHVMRILQTETDPDHGLTMPQIIERLEECGISSERKSIYADISVLTDFGWDIRKLPTQPVSYALAERDFEISQLMLLIDAVQSSRFLSEGSSRALVKSIKQMASSHEQNKLNKQVHVHGRPKMQTQSDFIVVDKLQEAIARKREVSFHYFMYNATKKRVARKDGAAHVVTPVNLTYSDGNYYLVAYSDTDEQIRNYRVDRMDCITICDQETQCNDVIRSYDPDEVGKCAFSMYDGKRVMATLRVDADVMNVLIDRFGADVSAVPIDDGAAARVTVAVKESPVFYGWLATLGTKVTVEKPASLRTSYADWLKAIVGRYA</sequence>
<dbReference type="Proteomes" id="UP000183687">
    <property type="component" value="Unassembled WGS sequence"/>
</dbReference>
<dbReference type="AlphaFoldDB" id="A0AB38A607"/>
<evidence type="ECO:0000259" key="2">
    <source>
        <dbReference type="Pfam" id="PF25583"/>
    </source>
</evidence>
<dbReference type="InterPro" id="IPR051534">
    <property type="entry name" value="CBASS_pafABC_assoc_protein"/>
</dbReference>
<gene>
    <name evidence="3" type="ORF">SAMN04489746_0647</name>
</gene>
<dbReference type="GO" id="GO:0003677">
    <property type="term" value="F:DNA binding"/>
    <property type="evidence" value="ECO:0007669"/>
    <property type="project" value="UniProtKB-KW"/>
</dbReference>
<dbReference type="EMBL" id="FNSH01000001">
    <property type="protein sequence ID" value="SEB57728.1"/>
    <property type="molecule type" value="Genomic_DNA"/>
</dbReference>
<dbReference type="InterPro" id="IPR026881">
    <property type="entry name" value="WYL_dom"/>
</dbReference>
<dbReference type="PANTHER" id="PTHR34580">
    <property type="match status" value="1"/>
</dbReference>
<name>A0AB38A607_9ACTN</name>
<dbReference type="SUPFAM" id="SSF46785">
    <property type="entry name" value="Winged helix' DNA-binding domain"/>
    <property type="match status" value="1"/>
</dbReference>
<evidence type="ECO:0000313" key="4">
    <source>
        <dbReference type="Proteomes" id="UP000183687"/>
    </source>
</evidence>
<keyword evidence="3" id="KW-0238">DNA-binding</keyword>
<dbReference type="RefSeq" id="WP_002563253.1">
    <property type="nucleotide sequence ID" value="NZ_FNSH01000001.1"/>
</dbReference>
<dbReference type="PROSITE" id="PS52050">
    <property type="entry name" value="WYL"/>
    <property type="match status" value="1"/>
</dbReference>
<dbReference type="PANTHER" id="PTHR34580:SF3">
    <property type="entry name" value="PROTEIN PAFB"/>
    <property type="match status" value="1"/>
</dbReference>
<organism evidence="3 4">
    <name type="scientific">Atopobium minutum</name>
    <dbReference type="NCBI Taxonomy" id="1381"/>
    <lineage>
        <taxon>Bacteria</taxon>
        <taxon>Bacillati</taxon>
        <taxon>Actinomycetota</taxon>
        <taxon>Coriobacteriia</taxon>
        <taxon>Coriobacteriales</taxon>
        <taxon>Atopobiaceae</taxon>
        <taxon>Atopobium</taxon>
    </lineage>
</organism>
<dbReference type="Pfam" id="PF13280">
    <property type="entry name" value="WYL"/>
    <property type="match status" value="1"/>
</dbReference>
<dbReference type="InterPro" id="IPR057727">
    <property type="entry name" value="WCX_dom"/>
</dbReference>
<protein>
    <submittedName>
        <fullName evidence="3">Predicted DNA-binding transcriptional regulator YafY, contains an HTH and WYL domains</fullName>
    </submittedName>
</protein>
<reference evidence="3 4" key="1">
    <citation type="submission" date="2016-10" db="EMBL/GenBank/DDBJ databases">
        <authorList>
            <person name="Varghese N."/>
            <person name="Submissions S."/>
        </authorList>
    </citation>
    <scope>NUCLEOTIDE SEQUENCE [LARGE SCALE GENOMIC DNA]</scope>
    <source>
        <strain evidence="3 4">DSM 20586</strain>
    </source>
</reference>
<evidence type="ECO:0000259" key="1">
    <source>
        <dbReference type="Pfam" id="PF13280"/>
    </source>
</evidence>
<comment type="caution">
    <text evidence="3">The sequence shown here is derived from an EMBL/GenBank/DDBJ whole genome shotgun (WGS) entry which is preliminary data.</text>
</comment>
<feature type="domain" description="WYL" evidence="1">
    <location>
        <begin position="143"/>
        <end position="216"/>
    </location>
</feature>
<dbReference type="Pfam" id="PF25583">
    <property type="entry name" value="WCX"/>
    <property type="match status" value="1"/>
</dbReference>
<dbReference type="InterPro" id="IPR036390">
    <property type="entry name" value="WH_DNA-bd_sf"/>
</dbReference>
<evidence type="ECO:0000313" key="3">
    <source>
        <dbReference type="EMBL" id="SEB57728.1"/>
    </source>
</evidence>
<accession>A0AB38A607</accession>
<feature type="domain" description="WCX" evidence="2">
    <location>
        <begin position="249"/>
        <end position="324"/>
    </location>
</feature>